<sequence length="149" mass="16973">MPNLDSFLWGQFHLPEDVIVPSGANLTPYYCDWGFTVYRTAYGPSSDEHWHALLEDIRADVLEQLTGPDGTCQAEPVAQHILSLFHLDVRSDPAVLNYLKMDALRKVCKDEVAGRPMIANQRERNYFLLVDKGVVYSHGNRPNTPRYKP</sequence>
<dbReference type="AlphaFoldDB" id="A0A9P4U6S2"/>
<proteinExistence type="predicted"/>
<organism evidence="1 2">
    <name type="scientific">Karstenula rhodostoma CBS 690.94</name>
    <dbReference type="NCBI Taxonomy" id="1392251"/>
    <lineage>
        <taxon>Eukaryota</taxon>
        <taxon>Fungi</taxon>
        <taxon>Dikarya</taxon>
        <taxon>Ascomycota</taxon>
        <taxon>Pezizomycotina</taxon>
        <taxon>Dothideomycetes</taxon>
        <taxon>Pleosporomycetidae</taxon>
        <taxon>Pleosporales</taxon>
        <taxon>Massarineae</taxon>
        <taxon>Didymosphaeriaceae</taxon>
        <taxon>Karstenula</taxon>
    </lineage>
</organism>
<dbReference type="EMBL" id="MU001512">
    <property type="protein sequence ID" value="KAF2438307.1"/>
    <property type="molecule type" value="Genomic_DNA"/>
</dbReference>
<evidence type="ECO:0000313" key="1">
    <source>
        <dbReference type="EMBL" id="KAF2438307.1"/>
    </source>
</evidence>
<dbReference type="Proteomes" id="UP000799764">
    <property type="component" value="Unassembled WGS sequence"/>
</dbReference>
<protein>
    <submittedName>
        <fullName evidence="1">Uncharacterized protein</fullName>
    </submittedName>
</protein>
<name>A0A9P4U6S2_9PLEO</name>
<accession>A0A9P4U6S2</accession>
<keyword evidence="2" id="KW-1185">Reference proteome</keyword>
<comment type="caution">
    <text evidence="1">The sequence shown here is derived from an EMBL/GenBank/DDBJ whole genome shotgun (WGS) entry which is preliminary data.</text>
</comment>
<evidence type="ECO:0000313" key="2">
    <source>
        <dbReference type="Proteomes" id="UP000799764"/>
    </source>
</evidence>
<gene>
    <name evidence="1" type="ORF">P171DRAFT_371553</name>
</gene>
<dbReference type="OrthoDB" id="3786498at2759"/>
<reference evidence="1" key="1">
    <citation type="journal article" date="2020" name="Stud. Mycol.">
        <title>101 Dothideomycetes genomes: a test case for predicting lifestyles and emergence of pathogens.</title>
        <authorList>
            <person name="Haridas S."/>
            <person name="Albert R."/>
            <person name="Binder M."/>
            <person name="Bloem J."/>
            <person name="Labutti K."/>
            <person name="Salamov A."/>
            <person name="Andreopoulos B."/>
            <person name="Baker S."/>
            <person name="Barry K."/>
            <person name="Bills G."/>
            <person name="Bluhm B."/>
            <person name="Cannon C."/>
            <person name="Castanera R."/>
            <person name="Culley D."/>
            <person name="Daum C."/>
            <person name="Ezra D."/>
            <person name="Gonzalez J."/>
            <person name="Henrissat B."/>
            <person name="Kuo A."/>
            <person name="Liang C."/>
            <person name="Lipzen A."/>
            <person name="Lutzoni F."/>
            <person name="Magnuson J."/>
            <person name="Mondo S."/>
            <person name="Nolan M."/>
            <person name="Ohm R."/>
            <person name="Pangilinan J."/>
            <person name="Park H.-J."/>
            <person name="Ramirez L."/>
            <person name="Alfaro M."/>
            <person name="Sun H."/>
            <person name="Tritt A."/>
            <person name="Yoshinaga Y."/>
            <person name="Zwiers L.-H."/>
            <person name="Turgeon B."/>
            <person name="Goodwin S."/>
            <person name="Spatafora J."/>
            <person name="Crous P."/>
            <person name="Grigoriev I."/>
        </authorList>
    </citation>
    <scope>NUCLEOTIDE SEQUENCE</scope>
    <source>
        <strain evidence="1">CBS 690.94</strain>
    </source>
</reference>